<feature type="non-terminal residue" evidence="2">
    <location>
        <position position="460"/>
    </location>
</feature>
<dbReference type="Proteomes" id="UP000265618">
    <property type="component" value="Unassembled WGS sequence"/>
</dbReference>
<protein>
    <submittedName>
        <fullName evidence="2">Uncharacterized protein</fullName>
    </submittedName>
</protein>
<dbReference type="GO" id="GO:0005525">
    <property type="term" value="F:GTP binding"/>
    <property type="evidence" value="ECO:0007669"/>
    <property type="project" value="InterPro"/>
</dbReference>
<dbReference type="PANTHER" id="PTHR14932">
    <property type="entry name" value="RAS GTPASE-RELATED"/>
    <property type="match status" value="1"/>
</dbReference>
<name>A0A391NN28_9EUKA</name>
<dbReference type="PANTHER" id="PTHR14932:SF1">
    <property type="entry name" value="RAB-LIKE PROTEIN 6"/>
    <property type="match status" value="1"/>
</dbReference>
<feature type="region of interest" description="Disordered" evidence="1">
    <location>
        <begin position="267"/>
        <end position="460"/>
    </location>
</feature>
<dbReference type="GO" id="GO:0005634">
    <property type="term" value="C:nucleus"/>
    <property type="evidence" value="ECO:0007669"/>
    <property type="project" value="TreeGrafter"/>
</dbReference>
<feature type="compositionally biased region" description="Low complexity" evidence="1">
    <location>
        <begin position="333"/>
        <end position="354"/>
    </location>
</feature>
<sequence>MSLFRKLRKPADATHVGEIERRTAKQIKQGVDMNMKVVIRGEQGAGKTSLAQLLVSRRVPRPTGPSSAMSVFTTTIPLSQALASKTAKLELWDVVDVAKPTSSATPQPDASTLGSSLYRNCSGVVLVHRCPSPSAYVSDVLTDIKNRTSGEAMPVPVLIVVTGCGQVAKEEREKCVEGLGEVVTEHNKGVLGGRRVSLALDWAGMCAMSLWDKGQTQPNLKVLDTFLTQCALRTRLLSLEVEMAQVKHDLVTSPQTLSDAVAGTTILEGKGGERPTSSADASPVPTPVATPTPAEAKGGAKKGRDKGKKRGKGKGRKADKAEEAPAATEQVGPEAASPAMSPSAPETAVETEAQGGEGEGEGEGEVEADLPAAMVGDGLGEADTAPLDLAPIDLGDMFGGGGTNDGFFSDSEEEAPAPKVVPKRRGRRGKKEKKSKAPAMKSLSDDESESDAPPAMKPLS</sequence>
<feature type="compositionally biased region" description="Acidic residues" evidence="1">
    <location>
        <begin position="358"/>
        <end position="368"/>
    </location>
</feature>
<dbReference type="SUPFAM" id="SSF52540">
    <property type="entry name" value="P-loop containing nucleoside triphosphate hydrolases"/>
    <property type="match status" value="1"/>
</dbReference>
<dbReference type="InterPro" id="IPR040385">
    <property type="entry name" value="RABL6"/>
</dbReference>
<organism evidence="2 3">
    <name type="scientific">Kipferlia bialata</name>
    <dbReference type="NCBI Taxonomy" id="797122"/>
    <lineage>
        <taxon>Eukaryota</taxon>
        <taxon>Metamonada</taxon>
        <taxon>Carpediemonas-like organisms</taxon>
        <taxon>Kipferlia</taxon>
    </lineage>
</organism>
<evidence type="ECO:0000313" key="2">
    <source>
        <dbReference type="EMBL" id="GCA63057.1"/>
    </source>
</evidence>
<dbReference type="GO" id="GO:0005829">
    <property type="term" value="C:cytosol"/>
    <property type="evidence" value="ECO:0007669"/>
    <property type="project" value="TreeGrafter"/>
</dbReference>
<dbReference type="EMBL" id="BDIP01002172">
    <property type="protein sequence ID" value="GCA63057.1"/>
    <property type="molecule type" value="Genomic_DNA"/>
</dbReference>
<feature type="compositionally biased region" description="Basic residues" evidence="1">
    <location>
        <begin position="421"/>
        <end position="436"/>
    </location>
</feature>
<accession>A0A391NN28</accession>
<feature type="compositionally biased region" description="Basic residues" evidence="1">
    <location>
        <begin position="299"/>
        <end position="315"/>
    </location>
</feature>
<proteinExistence type="predicted"/>
<reference evidence="2 3" key="1">
    <citation type="journal article" date="2018" name="PLoS ONE">
        <title>The draft genome of Kipferlia bialata reveals reductive genome evolution in fornicate parasites.</title>
        <authorList>
            <person name="Tanifuji G."/>
            <person name="Takabayashi S."/>
            <person name="Kume K."/>
            <person name="Takagi M."/>
            <person name="Nakayama T."/>
            <person name="Kamikawa R."/>
            <person name="Inagaki Y."/>
            <person name="Hashimoto T."/>
        </authorList>
    </citation>
    <scope>NUCLEOTIDE SEQUENCE [LARGE SCALE GENOMIC DNA]</scope>
    <source>
        <strain evidence="2">NY0173</strain>
    </source>
</reference>
<dbReference type="Gene3D" id="3.40.50.300">
    <property type="entry name" value="P-loop containing nucleotide triphosphate hydrolases"/>
    <property type="match status" value="1"/>
</dbReference>
<dbReference type="InterPro" id="IPR027417">
    <property type="entry name" value="P-loop_NTPase"/>
</dbReference>
<keyword evidence="3" id="KW-1185">Reference proteome</keyword>
<dbReference type="OrthoDB" id="207081at2759"/>
<evidence type="ECO:0000313" key="3">
    <source>
        <dbReference type="Proteomes" id="UP000265618"/>
    </source>
</evidence>
<gene>
    <name evidence="2" type="ORF">KIPB_007595</name>
</gene>
<evidence type="ECO:0000256" key="1">
    <source>
        <dbReference type="SAM" id="MobiDB-lite"/>
    </source>
</evidence>
<comment type="caution">
    <text evidence="2">The sequence shown here is derived from an EMBL/GenBank/DDBJ whole genome shotgun (WGS) entry which is preliminary data.</text>
</comment>
<dbReference type="AlphaFoldDB" id="A0A391NN28"/>